<dbReference type="AlphaFoldDB" id="A0A6A0BGX5"/>
<gene>
    <name evidence="1" type="ORF">Hs30E_15880</name>
</gene>
<dbReference type="InterPro" id="IPR006944">
    <property type="entry name" value="Phage/GTA_portal"/>
</dbReference>
<name>A0A6A0BGX5_9LACT</name>
<accession>A0A6A0BGX5</accession>
<protein>
    <submittedName>
        <fullName evidence="1">Phage portal protein</fullName>
    </submittedName>
</protein>
<dbReference type="Proteomes" id="UP000480303">
    <property type="component" value="Unassembled WGS sequence"/>
</dbReference>
<sequence length="379" mass="42815">MGILDVILGRKEKSSVEFVLANATTQATMKNIALDTCVNYIARTFAKATFIKKDKNQKSVFDEDYYLLNTRPNPNQTAAEFWTQAVSNLIRDSELLIVCYQHSLFIADAFVKNEFLTGDEYSGVSIRYESLSRIFTSNEVVYLRNENQALDNFFDSLWCDYADIMGATIGAQIRTGQIRALWSVPSSKLDEKERKSQKQLRENVINEIRKSPVVLIPKKHEKDYDEISNKQATGKGNNVDEIGKAKKFYIDDVANVLGIPNGLIYGDFADNQKNYEIFIETVIEPIAAKLIDGLNHIVYSQSEIIAGHTIKMLGVRRRDMFELSSSIDKLISSGTFNQDEIREELGRSEIPNGDKYSHTTQQSLILIIASGNPLAFLFS</sequence>
<dbReference type="EMBL" id="BLLI01000052">
    <property type="protein sequence ID" value="GFH43037.1"/>
    <property type="molecule type" value="Genomic_DNA"/>
</dbReference>
<dbReference type="Pfam" id="PF04860">
    <property type="entry name" value="Phage_portal"/>
    <property type="match status" value="1"/>
</dbReference>
<comment type="caution">
    <text evidence="1">The sequence shown here is derived from an EMBL/GenBank/DDBJ whole genome shotgun (WGS) entry which is preliminary data.</text>
</comment>
<evidence type="ECO:0000313" key="1">
    <source>
        <dbReference type="EMBL" id="GFH43037.1"/>
    </source>
</evidence>
<keyword evidence="2" id="KW-1185">Reference proteome</keyword>
<dbReference type="NCBIfam" id="TIGR01537">
    <property type="entry name" value="portal_HK97"/>
    <property type="match status" value="1"/>
</dbReference>
<proteinExistence type="predicted"/>
<organism evidence="1 2">
    <name type="scientific">Pseudolactococcus hodotermopsidis</name>
    <dbReference type="NCBI Taxonomy" id="2709157"/>
    <lineage>
        <taxon>Bacteria</taxon>
        <taxon>Bacillati</taxon>
        <taxon>Bacillota</taxon>
        <taxon>Bacilli</taxon>
        <taxon>Lactobacillales</taxon>
        <taxon>Streptococcaceae</taxon>
        <taxon>Pseudolactococcus</taxon>
    </lineage>
</organism>
<evidence type="ECO:0000313" key="2">
    <source>
        <dbReference type="Proteomes" id="UP000480303"/>
    </source>
</evidence>
<dbReference type="InterPro" id="IPR006427">
    <property type="entry name" value="Portal_HK97"/>
</dbReference>
<dbReference type="RefSeq" id="WP_172209472.1">
    <property type="nucleotide sequence ID" value="NZ_BLLI01000052.1"/>
</dbReference>
<reference evidence="1 2" key="1">
    <citation type="submission" date="2020-02" db="EMBL/GenBank/DDBJ databases">
        <title>Draft genome sequence of Lactococcus sp. Hs30E4-3.</title>
        <authorList>
            <person name="Noda S."/>
            <person name="Yuki M."/>
            <person name="Ohkuma M."/>
        </authorList>
    </citation>
    <scope>NUCLEOTIDE SEQUENCE [LARGE SCALE GENOMIC DNA]</scope>
    <source>
        <strain evidence="1 2">Hs30E4-3</strain>
    </source>
</reference>